<evidence type="ECO:0000259" key="1">
    <source>
        <dbReference type="PROSITE" id="PS50943"/>
    </source>
</evidence>
<dbReference type="InterPro" id="IPR001387">
    <property type="entry name" value="Cro/C1-type_HTH"/>
</dbReference>
<dbReference type="PROSITE" id="PS50943">
    <property type="entry name" value="HTH_CROC1"/>
    <property type="match status" value="1"/>
</dbReference>
<proteinExistence type="predicted"/>
<dbReference type="InterPro" id="IPR010982">
    <property type="entry name" value="Lambda_DNA-bd_dom_sf"/>
</dbReference>
<dbReference type="AlphaFoldDB" id="A0A5R8KK05"/>
<dbReference type="SUPFAM" id="SSF47413">
    <property type="entry name" value="lambda repressor-like DNA-binding domains"/>
    <property type="match status" value="1"/>
</dbReference>
<evidence type="ECO:0000313" key="2">
    <source>
        <dbReference type="EMBL" id="TLD72265.1"/>
    </source>
</evidence>
<dbReference type="GO" id="GO:0003677">
    <property type="term" value="F:DNA binding"/>
    <property type="evidence" value="ECO:0007669"/>
    <property type="project" value="InterPro"/>
</dbReference>
<dbReference type="Gene3D" id="1.10.260.40">
    <property type="entry name" value="lambda repressor-like DNA-binding domains"/>
    <property type="match status" value="1"/>
</dbReference>
<dbReference type="OrthoDB" id="514125at2"/>
<feature type="domain" description="HTH cro/C1-type" evidence="1">
    <location>
        <begin position="65"/>
        <end position="121"/>
    </location>
</feature>
<dbReference type="EMBL" id="VAUV01000002">
    <property type="protein sequence ID" value="TLD72265.1"/>
    <property type="molecule type" value="Genomic_DNA"/>
</dbReference>
<dbReference type="Proteomes" id="UP000306196">
    <property type="component" value="Unassembled WGS sequence"/>
</dbReference>
<name>A0A5R8KK05_9BACT</name>
<protein>
    <recommendedName>
        <fullName evidence="1">HTH cro/C1-type domain-containing protein</fullName>
    </recommendedName>
</protein>
<accession>A0A5R8KK05</accession>
<sequence length="211" mass="24314">MKTKYEDFDVLIPNFEGTDIAERIKVIIPLRFDEETGDWVLTEEAHEIIESTKARHMGLLLPEQFKLLRKRLNLSQKEMGELFQVGEKSWTRWESGNQRPSRVISLLIKGVFEGAIPVNYLLKQAGKQPISDCGFESNRWWEILSSMDSESNANWPFIRDRSDTAILGIGLQENSRNASCNAIHGFTKWVPKLEMILCYSNEQKNYTAEVS</sequence>
<gene>
    <name evidence="2" type="ORF">FEM03_02605</name>
</gene>
<dbReference type="CDD" id="cd00093">
    <property type="entry name" value="HTH_XRE"/>
    <property type="match status" value="1"/>
</dbReference>
<comment type="caution">
    <text evidence="2">The sequence shown here is derived from an EMBL/GenBank/DDBJ whole genome shotgun (WGS) entry which is preliminary data.</text>
</comment>
<reference evidence="2 3" key="1">
    <citation type="submission" date="2019-05" db="EMBL/GenBank/DDBJ databases">
        <title>Verrucobacter flavum gen. nov., sp. nov. a new member of the family Verrucomicrobiaceae.</title>
        <authorList>
            <person name="Szuroczki S."/>
            <person name="Abbaszade G."/>
            <person name="Szabo A."/>
            <person name="Felfoldi T."/>
            <person name="Schumann P."/>
            <person name="Boka K."/>
            <person name="Keki Z."/>
            <person name="Toumi M."/>
            <person name="Toth E."/>
        </authorList>
    </citation>
    <scope>NUCLEOTIDE SEQUENCE [LARGE SCALE GENOMIC DNA]</scope>
    <source>
        <strain evidence="2 3">MG-N-17</strain>
    </source>
</reference>
<organism evidence="2 3">
    <name type="scientific">Phragmitibacter flavus</name>
    <dbReference type="NCBI Taxonomy" id="2576071"/>
    <lineage>
        <taxon>Bacteria</taxon>
        <taxon>Pseudomonadati</taxon>
        <taxon>Verrucomicrobiota</taxon>
        <taxon>Verrucomicrobiia</taxon>
        <taxon>Verrucomicrobiales</taxon>
        <taxon>Verrucomicrobiaceae</taxon>
        <taxon>Phragmitibacter</taxon>
    </lineage>
</organism>
<keyword evidence="3" id="KW-1185">Reference proteome</keyword>
<evidence type="ECO:0000313" key="3">
    <source>
        <dbReference type="Proteomes" id="UP000306196"/>
    </source>
</evidence>
<dbReference type="RefSeq" id="WP_138084622.1">
    <property type="nucleotide sequence ID" value="NZ_VAUV01000002.1"/>
</dbReference>